<dbReference type="Gene3D" id="1.20.120.160">
    <property type="entry name" value="HPT domain"/>
    <property type="match status" value="1"/>
</dbReference>
<dbReference type="InterPro" id="IPR008207">
    <property type="entry name" value="Sig_transdc_His_kin_Hpt_dom"/>
</dbReference>
<dbReference type="CDD" id="cd17546">
    <property type="entry name" value="REC_hyHK_CKI1_RcsC-like"/>
    <property type="match status" value="1"/>
</dbReference>
<dbReference type="SUPFAM" id="SSF52172">
    <property type="entry name" value="CheY-like"/>
    <property type="match status" value="1"/>
</dbReference>
<evidence type="ECO:0000256" key="3">
    <source>
        <dbReference type="ARBA" id="ARBA00024867"/>
    </source>
</evidence>
<evidence type="ECO:0000256" key="1">
    <source>
        <dbReference type="ARBA" id="ARBA00018672"/>
    </source>
</evidence>
<keyword evidence="2 5" id="KW-0597">Phosphoprotein</keyword>
<dbReference type="PROSITE" id="PS50110">
    <property type="entry name" value="RESPONSE_REGULATORY"/>
    <property type="match status" value="1"/>
</dbReference>
<name>A0A845LBU0_HELGE</name>
<dbReference type="GO" id="GO:0005524">
    <property type="term" value="F:ATP binding"/>
    <property type="evidence" value="ECO:0007669"/>
    <property type="project" value="UniProtKB-KW"/>
</dbReference>
<keyword evidence="9" id="KW-1185">Reference proteome</keyword>
<feature type="modified residue" description="Phosphohistidine" evidence="4">
    <location>
        <position position="250"/>
    </location>
</feature>
<dbReference type="PANTHER" id="PTHR45339">
    <property type="entry name" value="HYBRID SIGNAL TRANSDUCTION HISTIDINE KINASE J"/>
    <property type="match status" value="1"/>
</dbReference>
<feature type="domain" description="Response regulatory" evidence="6">
    <location>
        <begin position="29"/>
        <end position="147"/>
    </location>
</feature>
<dbReference type="InterPro" id="IPR011006">
    <property type="entry name" value="CheY-like_superfamily"/>
</dbReference>
<reference evidence="8 9" key="1">
    <citation type="submission" date="2020-01" db="EMBL/GenBank/DDBJ databases">
        <title>Whole genome sequence of Heliobacterium gestii DSM 11169.</title>
        <authorList>
            <person name="Kyndt J.A."/>
            <person name="Meyer T.E."/>
        </authorList>
    </citation>
    <scope>NUCLEOTIDE SEQUENCE [LARGE SCALE GENOMIC DNA]</scope>
    <source>
        <strain evidence="8 9">DSM 11169</strain>
    </source>
</reference>
<evidence type="ECO:0000259" key="7">
    <source>
        <dbReference type="PROSITE" id="PS50894"/>
    </source>
</evidence>
<dbReference type="InterPro" id="IPR036641">
    <property type="entry name" value="HPT_dom_sf"/>
</dbReference>
<organism evidence="8 9">
    <name type="scientific">Heliomicrobium gestii</name>
    <name type="common">Heliobacterium gestii</name>
    <dbReference type="NCBI Taxonomy" id="2699"/>
    <lineage>
        <taxon>Bacteria</taxon>
        <taxon>Bacillati</taxon>
        <taxon>Bacillota</taxon>
        <taxon>Clostridia</taxon>
        <taxon>Eubacteriales</taxon>
        <taxon>Heliobacteriaceae</taxon>
        <taxon>Heliomicrobium</taxon>
    </lineage>
</organism>
<feature type="domain" description="HPt" evidence="7">
    <location>
        <begin position="211"/>
        <end position="300"/>
    </location>
</feature>
<dbReference type="GO" id="GO:0005886">
    <property type="term" value="C:plasma membrane"/>
    <property type="evidence" value="ECO:0007669"/>
    <property type="project" value="UniProtKB-SubCell"/>
</dbReference>
<evidence type="ECO:0000313" key="8">
    <source>
        <dbReference type="EMBL" id="MZP42390.1"/>
    </source>
</evidence>
<dbReference type="PROSITE" id="PS50894">
    <property type="entry name" value="HPT"/>
    <property type="match status" value="1"/>
</dbReference>
<evidence type="ECO:0000256" key="2">
    <source>
        <dbReference type="ARBA" id="ARBA00022553"/>
    </source>
</evidence>
<dbReference type="SUPFAM" id="SSF47226">
    <property type="entry name" value="Histidine-containing phosphotransfer domain, HPT domain"/>
    <property type="match status" value="1"/>
</dbReference>
<dbReference type="SMART" id="SM00448">
    <property type="entry name" value="REC"/>
    <property type="match status" value="1"/>
</dbReference>
<evidence type="ECO:0000256" key="5">
    <source>
        <dbReference type="PROSITE-ProRule" id="PRU00169"/>
    </source>
</evidence>
<dbReference type="RefSeq" id="WP_161260955.1">
    <property type="nucleotide sequence ID" value="NZ_JAFBDC010000006.1"/>
</dbReference>
<gene>
    <name evidence="8" type="ORF">GTO89_04955</name>
</gene>
<accession>A0A845LBU0</accession>
<dbReference type="Proteomes" id="UP000471031">
    <property type="component" value="Unassembled WGS sequence"/>
</dbReference>
<evidence type="ECO:0000259" key="6">
    <source>
        <dbReference type="PROSITE" id="PS50110"/>
    </source>
</evidence>
<dbReference type="EMBL" id="WXEX01000003">
    <property type="protein sequence ID" value="MZP42390.1"/>
    <property type="molecule type" value="Genomic_DNA"/>
</dbReference>
<dbReference type="GO" id="GO:0000160">
    <property type="term" value="P:phosphorelay signal transduction system"/>
    <property type="evidence" value="ECO:0007669"/>
    <property type="project" value="InterPro"/>
</dbReference>
<sequence>MDVCQSGKGNAKGRSSCSPWSVDGYQGLPVLVVEDNPINLKMIRTQLKQLGIETVHTAVNGDEAVQLARQNAYGLILMDCQMPVMDGYNATALIRDFEGQAAHTPIVAVTAHALPGDREKCIQAGMDDYISKPVRLQQLLEALQSWLPASETTRVAAKERDAQAREEGKAVPASMPKADVSSTILSGEKASALSPVDFNVIQGLLGATMEELPLFSHLFVLFFAESRDKMERIRLALEAKDAGQVCALAHALKSASGNVGALGLSQLFREIEMQSRCGAIDGVPLMYERAEKEYERVKAALAQYCDRCGSLR</sequence>
<dbReference type="InterPro" id="IPR001789">
    <property type="entry name" value="Sig_transdc_resp-reg_receiver"/>
</dbReference>
<feature type="modified residue" description="4-aspartylphosphate" evidence="5">
    <location>
        <position position="79"/>
    </location>
</feature>
<comment type="caution">
    <text evidence="8">The sequence shown here is derived from an EMBL/GenBank/DDBJ whole genome shotgun (WGS) entry which is preliminary data.</text>
</comment>
<proteinExistence type="predicted"/>
<dbReference type="Pfam" id="PF01627">
    <property type="entry name" value="Hpt"/>
    <property type="match status" value="1"/>
</dbReference>
<dbReference type="PANTHER" id="PTHR45339:SF5">
    <property type="entry name" value="HISTIDINE KINASE"/>
    <property type="match status" value="1"/>
</dbReference>
<evidence type="ECO:0000256" key="4">
    <source>
        <dbReference type="PROSITE-ProRule" id="PRU00110"/>
    </source>
</evidence>
<dbReference type="Gene3D" id="3.40.50.2300">
    <property type="match status" value="1"/>
</dbReference>
<comment type="function">
    <text evidence="3">May play the central regulatory role in sporulation. It may be an element of the effector pathway responsible for the activation of sporulation genes in response to nutritional stress. Spo0A may act in concert with spo0H (a sigma factor) to control the expression of some genes that are critical to the sporulation process.</text>
</comment>
<protein>
    <recommendedName>
        <fullName evidence="1">Stage 0 sporulation protein A homolog</fullName>
    </recommendedName>
</protein>
<evidence type="ECO:0000313" key="9">
    <source>
        <dbReference type="Proteomes" id="UP000471031"/>
    </source>
</evidence>
<dbReference type="OrthoDB" id="254537at2"/>
<dbReference type="Pfam" id="PF00072">
    <property type="entry name" value="Response_reg"/>
    <property type="match status" value="1"/>
</dbReference>
<dbReference type="AlphaFoldDB" id="A0A845LBU0"/>